<evidence type="ECO:0000313" key="3">
    <source>
        <dbReference type="Proteomes" id="UP000550707"/>
    </source>
</evidence>
<dbReference type="AlphaFoldDB" id="A0A7J8GLY6"/>
<accession>A0A7J8GLY6</accession>
<evidence type="ECO:0000256" key="1">
    <source>
        <dbReference type="SAM" id="MobiDB-lite"/>
    </source>
</evidence>
<gene>
    <name evidence="2" type="ORF">HJG59_011509</name>
</gene>
<sequence length="180" mass="19635">MSAKTRSRDGSATGVRERRDRGDCGFGLEGAASWSRTWVASPPAGPGAFLRTALSTANSLWILKARKQQHPCSQLSRPFSPGDYIRHVLNVYECVPLFCLELLCFIFYPRWQTAAQMLSHTTDILAHSTQQGPWPCLVVMLAGSRVLRCLYPTAASEGASSCPGLGRGTLARSEVHEDAP</sequence>
<dbReference type="Proteomes" id="UP000550707">
    <property type="component" value="Unassembled WGS sequence"/>
</dbReference>
<keyword evidence="3" id="KW-1185">Reference proteome</keyword>
<name>A0A7J8GLY6_MOLMO</name>
<comment type="caution">
    <text evidence="2">The sequence shown here is derived from an EMBL/GenBank/DDBJ whole genome shotgun (WGS) entry which is preliminary data.</text>
</comment>
<organism evidence="2 3">
    <name type="scientific">Molossus molossus</name>
    <name type="common">Pallas' mastiff bat</name>
    <name type="synonym">Vespertilio molossus</name>
    <dbReference type="NCBI Taxonomy" id="27622"/>
    <lineage>
        <taxon>Eukaryota</taxon>
        <taxon>Metazoa</taxon>
        <taxon>Chordata</taxon>
        <taxon>Craniata</taxon>
        <taxon>Vertebrata</taxon>
        <taxon>Euteleostomi</taxon>
        <taxon>Mammalia</taxon>
        <taxon>Eutheria</taxon>
        <taxon>Laurasiatheria</taxon>
        <taxon>Chiroptera</taxon>
        <taxon>Yangochiroptera</taxon>
        <taxon>Molossidae</taxon>
        <taxon>Molossus</taxon>
    </lineage>
</organism>
<feature type="region of interest" description="Disordered" evidence="1">
    <location>
        <begin position="1"/>
        <end position="21"/>
    </location>
</feature>
<dbReference type="InParanoid" id="A0A7J8GLY6"/>
<proteinExistence type="predicted"/>
<protein>
    <submittedName>
        <fullName evidence="2">Uncharacterized protein</fullName>
    </submittedName>
</protein>
<dbReference type="EMBL" id="JACASF010000009">
    <property type="protein sequence ID" value="KAF6460599.1"/>
    <property type="molecule type" value="Genomic_DNA"/>
</dbReference>
<reference evidence="2 3" key="1">
    <citation type="journal article" date="2020" name="Nature">
        <title>Six reference-quality genomes reveal evolution of bat adaptations.</title>
        <authorList>
            <person name="Jebb D."/>
            <person name="Huang Z."/>
            <person name="Pippel M."/>
            <person name="Hughes G.M."/>
            <person name="Lavrichenko K."/>
            <person name="Devanna P."/>
            <person name="Winkler S."/>
            <person name="Jermiin L.S."/>
            <person name="Skirmuntt E.C."/>
            <person name="Katzourakis A."/>
            <person name="Burkitt-Gray L."/>
            <person name="Ray D.A."/>
            <person name="Sullivan K.A.M."/>
            <person name="Roscito J.G."/>
            <person name="Kirilenko B.M."/>
            <person name="Davalos L.M."/>
            <person name="Corthals A.P."/>
            <person name="Power M.L."/>
            <person name="Jones G."/>
            <person name="Ransome R.D."/>
            <person name="Dechmann D.K.N."/>
            <person name="Locatelli A.G."/>
            <person name="Puechmaille S.J."/>
            <person name="Fedrigo O."/>
            <person name="Jarvis E.D."/>
            <person name="Hiller M."/>
            <person name="Vernes S.C."/>
            <person name="Myers E.W."/>
            <person name="Teeling E.C."/>
        </authorList>
    </citation>
    <scope>NUCLEOTIDE SEQUENCE [LARGE SCALE GENOMIC DNA]</scope>
    <source>
        <strain evidence="2">MMolMol1</strain>
        <tissue evidence="2">Muscle</tissue>
    </source>
</reference>
<evidence type="ECO:0000313" key="2">
    <source>
        <dbReference type="EMBL" id="KAF6460599.1"/>
    </source>
</evidence>